<evidence type="ECO:0000313" key="2">
    <source>
        <dbReference type="EMBL" id="SHK69393.1"/>
    </source>
</evidence>
<proteinExistence type="predicted"/>
<gene>
    <name evidence="2" type="ORF">SAMN05216463_109113</name>
</gene>
<feature type="transmembrane region" description="Helical" evidence="1">
    <location>
        <begin position="13"/>
        <end position="32"/>
    </location>
</feature>
<dbReference type="Proteomes" id="UP000184130">
    <property type="component" value="Unassembled WGS sequence"/>
</dbReference>
<dbReference type="EMBL" id="FRBD01000009">
    <property type="protein sequence ID" value="SHK69393.1"/>
    <property type="molecule type" value="Genomic_DNA"/>
</dbReference>
<evidence type="ECO:0000256" key="1">
    <source>
        <dbReference type="SAM" id="Phobius"/>
    </source>
</evidence>
<keyword evidence="1" id="KW-1133">Transmembrane helix</keyword>
<organism evidence="2 3">
    <name type="scientific">Xylanibacter ruminicola</name>
    <name type="common">Prevotella ruminicola</name>
    <dbReference type="NCBI Taxonomy" id="839"/>
    <lineage>
        <taxon>Bacteria</taxon>
        <taxon>Pseudomonadati</taxon>
        <taxon>Bacteroidota</taxon>
        <taxon>Bacteroidia</taxon>
        <taxon>Bacteroidales</taxon>
        <taxon>Prevotellaceae</taxon>
        <taxon>Xylanibacter</taxon>
    </lineage>
</organism>
<reference evidence="2 3" key="1">
    <citation type="submission" date="2016-11" db="EMBL/GenBank/DDBJ databases">
        <authorList>
            <person name="Jaros S."/>
            <person name="Januszkiewicz K."/>
            <person name="Wedrychowicz H."/>
        </authorList>
    </citation>
    <scope>NUCLEOTIDE SEQUENCE [LARGE SCALE GENOMIC DNA]</scope>
    <source>
        <strain evidence="2 3">KHT3</strain>
    </source>
</reference>
<keyword evidence="1" id="KW-0472">Membrane</keyword>
<sequence>MQNYTNYAKNTKLIVKLTIFSFPLSTFVRYFLINALAHLRSQ</sequence>
<keyword evidence="1" id="KW-0812">Transmembrane</keyword>
<dbReference type="AlphaFoldDB" id="A0A1M6UJS3"/>
<protein>
    <submittedName>
        <fullName evidence="2">Uncharacterized protein</fullName>
    </submittedName>
</protein>
<accession>A0A1M6UJS3</accession>
<evidence type="ECO:0000313" key="3">
    <source>
        <dbReference type="Proteomes" id="UP000184130"/>
    </source>
</evidence>
<name>A0A1M6UJS3_XYLRU</name>